<keyword evidence="2 5" id="KW-0812">Transmembrane</keyword>
<dbReference type="EMBL" id="JAXCGZ010002055">
    <property type="protein sequence ID" value="KAK7084541.1"/>
    <property type="molecule type" value="Genomic_DNA"/>
</dbReference>
<dbReference type="Proteomes" id="UP001381693">
    <property type="component" value="Unassembled WGS sequence"/>
</dbReference>
<feature type="transmembrane region" description="Helical" evidence="5">
    <location>
        <begin position="436"/>
        <end position="459"/>
    </location>
</feature>
<feature type="domain" description="Major facilitator superfamily (MFS) profile" evidence="6">
    <location>
        <begin position="92"/>
        <end position="525"/>
    </location>
</feature>
<evidence type="ECO:0000256" key="4">
    <source>
        <dbReference type="ARBA" id="ARBA00023136"/>
    </source>
</evidence>
<feature type="transmembrane region" description="Helical" evidence="5">
    <location>
        <begin position="20"/>
        <end position="44"/>
    </location>
</feature>
<proteinExistence type="predicted"/>
<feature type="transmembrane region" description="Helical" evidence="5">
    <location>
        <begin position="382"/>
        <end position="399"/>
    </location>
</feature>
<feature type="transmembrane region" description="Helical" evidence="5">
    <location>
        <begin position="166"/>
        <end position="187"/>
    </location>
</feature>
<feature type="transmembrane region" description="Helical" evidence="5">
    <location>
        <begin position="351"/>
        <end position="370"/>
    </location>
</feature>
<dbReference type="PROSITE" id="PS50850">
    <property type="entry name" value="MFS"/>
    <property type="match status" value="1"/>
</dbReference>
<reference evidence="7 8" key="1">
    <citation type="submission" date="2023-11" db="EMBL/GenBank/DDBJ databases">
        <title>Halocaridina rubra genome assembly.</title>
        <authorList>
            <person name="Smith C."/>
        </authorList>
    </citation>
    <scope>NUCLEOTIDE SEQUENCE [LARGE SCALE GENOMIC DNA]</scope>
    <source>
        <strain evidence="7">EP-1</strain>
        <tissue evidence="7">Whole</tissue>
    </source>
</reference>
<keyword evidence="3 5" id="KW-1133">Transmembrane helix</keyword>
<organism evidence="7 8">
    <name type="scientific">Halocaridina rubra</name>
    <name type="common">Hawaiian red shrimp</name>
    <dbReference type="NCBI Taxonomy" id="373956"/>
    <lineage>
        <taxon>Eukaryota</taxon>
        <taxon>Metazoa</taxon>
        <taxon>Ecdysozoa</taxon>
        <taxon>Arthropoda</taxon>
        <taxon>Crustacea</taxon>
        <taxon>Multicrustacea</taxon>
        <taxon>Malacostraca</taxon>
        <taxon>Eumalacostraca</taxon>
        <taxon>Eucarida</taxon>
        <taxon>Decapoda</taxon>
        <taxon>Pleocyemata</taxon>
        <taxon>Caridea</taxon>
        <taxon>Atyoidea</taxon>
        <taxon>Atyidae</taxon>
        <taxon>Halocaridina</taxon>
    </lineage>
</organism>
<evidence type="ECO:0000313" key="7">
    <source>
        <dbReference type="EMBL" id="KAK7084541.1"/>
    </source>
</evidence>
<sequence>MSENDSFDELLTTIGFGPWQAIIVLTTVMIGCQLPVQIVGATLLSGPMDFHCSHEPSTEDSDLKYRDIGNGTYFNNTCLYAENSNVGDDIPNSQVKGMNGSLTGLTSCPYIEYDTSIYSSTVISQWHLVCEQENLVPLFQMMYNIGGLFGCTLGGHIGDRFGRKRAIIIGSIFNMIAVVFMAFVPLYSVVLAMRLLVGCTDNLMLIPAWSLVLECTPSRHRSIVGMLLGLPYSTGAIIFGGISYMIRDWQYLLLICSSPILLILPLALYIDESPSWLIQQGRAEEATQALNKAANRNKAKLSTPVSSRVKELVEDAASSNAMSTQTTKSSSAFGDNLREVKRYLTSPAMRIILLTTPVLWFTQACVYLSVVINANNFTSTDPFLYMVLTGVMDASAILLSTPLATHFGRKVLIFGGMFIGAILFLLDLFIRVDYYWAKWILVMAGFLLVGAAFQLNYVYSPELFPTSARTRGFAFLNVIGQVGFTCAPLVTNFLAKYTWWAAGTFFGCAGILASLMIPFLPETRNKALPETLQDVEDRRNNSKKRKKVVEINEIKNAAINEGFSTEERV</sequence>
<evidence type="ECO:0000256" key="1">
    <source>
        <dbReference type="ARBA" id="ARBA00004141"/>
    </source>
</evidence>
<name>A0AAN8XHZ0_HALRR</name>
<feature type="transmembrane region" description="Helical" evidence="5">
    <location>
        <begin position="251"/>
        <end position="270"/>
    </location>
</feature>
<feature type="transmembrane region" description="Helical" evidence="5">
    <location>
        <begin position="193"/>
        <end position="212"/>
    </location>
</feature>
<dbReference type="InterPro" id="IPR005828">
    <property type="entry name" value="MFS_sugar_transport-like"/>
</dbReference>
<evidence type="ECO:0000256" key="3">
    <source>
        <dbReference type="ARBA" id="ARBA00022989"/>
    </source>
</evidence>
<evidence type="ECO:0000256" key="5">
    <source>
        <dbReference type="SAM" id="Phobius"/>
    </source>
</evidence>
<gene>
    <name evidence="7" type="ORF">SK128_016573</name>
</gene>
<comment type="caution">
    <text evidence="7">The sequence shown here is derived from an EMBL/GenBank/DDBJ whole genome shotgun (WGS) entry which is preliminary data.</text>
</comment>
<dbReference type="PANTHER" id="PTHR24064">
    <property type="entry name" value="SOLUTE CARRIER FAMILY 22 MEMBER"/>
    <property type="match status" value="1"/>
</dbReference>
<dbReference type="InterPro" id="IPR036259">
    <property type="entry name" value="MFS_trans_sf"/>
</dbReference>
<dbReference type="Gene3D" id="1.20.1250.20">
    <property type="entry name" value="MFS general substrate transporter like domains"/>
    <property type="match status" value="1"/>
</dbReference>
<evidence type="ECO:0000256" key="2">
    <source>
        <dbReference type="ARBA" id="ARBA00022692"/>
    </source>
</evidence>
<evidence type="ECO:0000313" key="8">
    <source>
        <dbReference type="Proteomes" id="UP001381693"/>
    </source>
</evidence>
<protein>
    <recommendedName>
        <fullName evidence="6">Major facilitator superfamily (MFS) profile domain-containing protein</fullName>
    </recommendedName>
</protein>
<keyword evidence="8" id="KW-1185">Reference proteome</keyword>
<accession>A0AAN8XHZ0</accession>
<dbReference type="GO" id="GO:0022857">
    <property type="term" value="F:transmembrane transporter activity"/>
    <property type="evidence" value="ECO:0007669"/>
    <property type="project" value="InterPro"/>
</dbReference>
<evidence type="ECO:0000259" key="6">
    <source>
        <dbReference type="PROSITE" id="PS50850"/>
    </source>
</evidence>
<feature type="transmembrane region" description="Helical" evidence="5">
    <location>
        <begin position="471"/>
        <end position="491"/>
    </location>
</feature>
<feature type="transmembrane region" description="Helical" evidence="5">
    <location>
        <begin position="497"/>
        <end position="520"/>
    </location>
</feature>
<keyword evidence="4 5" id="KW-0472">Membrane</keyword>
<comment type="subcellular location">
    <subcellularLocation>
        <location evidence="1">Membrane</location>
        <topology evidence="1">Multi-pass membrane protein</topology>
    </subcellularLocation>
</comment>
<dbReference type="Pfam" id="PF00083">
    <property type="entry name" value="Sugar_tr"/>
    <property type="match status" value="1"/>
</dbReference>
<feature type="transmembrane region" description="Helical" evidence="5">
    <location>
        <begin position="411"/>
        <end position="430"/>
    </location>
</feature>
<feature type="transmembrane region" description="Helical" evidence="5">
    <location>
        <begin position="224"/>
        <end position="245"/>
    </location>
</feature>
<dbReference type="SUPFAM" id="SSF103473">
    <property type="entry name" value="MFS general substrate transporter"/>
    <property type="match status" value="1"/>
</dbReference>
<dbReference type="AlphaFoldDB" id="A0AAN8XHZ0"/>
<dbReference type="GO" id="GO:0016020">
    <property type="term" value="C:membrane"/>
    <property type="evidence" value="ECO:0007669"/>
    <property type="project" value="UniProtKB-SubCell"/>
</dbReference>
<dbReference type="InterPro" id="IPR020846">
    <property type="entry name" value="MFS_dom"/>
</dbReference>